<name>A0ABX9GD89_9BURK</name>
<sequence>MEGMTAITTAQLRAAVNAWELDVRADRDAFVQDSEARALPLGEQVDGVVATIVGYAARFNADGSPLGG</sequence>
<evidence type="ECO:0000313" key="2">
    <source>
        <dbReference type="Proteomes" id="UP000252124"/>
    </source>
</evidence>
<dbReference type="EMBL" id="QNRM01000004">
    <property type="protein sequence ID" value="RBP19806.1"/>
    <property type="molecule type" value="Genomic_DNA"/>
</dbReference>
<reference evidence="1 2" key="1">
    <citation type="submission" date="2018-06" db="EMBL/GenBank/DDBJ databases">
        <title>Genomic Encyclopedia of Type Strains, Phase III (KMG-III): the genomes of soil and plant-associated and newly described type strains.</title>
        <authorList>
            <person name="Whitman W."/>
        </authorList>
    </citation>
    <scope>NUCLEOTIDE SEQUENCE [LARGE SCALE GENOMIC DNA]</scope>
    <source>
        <strain evidence="1 2">CECT 7342</strain>
    </source>
</reference>
<protein>
    <submittedName>
        <fullName evidence="1">Uncharacterized protein</fullName>
    </submittedName>
</protein>
<comment type="caution">
    <text evidence="1">The sequence shown here is derived from an EMBL/GenBank/DDBJ whole genome shotgun (WGS) entry which is preliminary data.</text>
</comment>
<keyword evidence="2" id="KW-1185">Reference proteome</keyword>
<accession>A0ABX9GD89</accession>
<evidence type="ECO:0000313" key="1">
    <source>
        <dbReference type="EMBL" id="RBP19806.1"/>
    </source>
</evidence>
<dbReference type="Proteomes" id="UP000252124">
    <property type="component" value="Unassembled WGS sequence"/>
</dbReference>
<proteinExistence type="predicted"/>
<organism evidence="1 2">
    <name type="scientific">Achromobacter marplatensis</name>
    <dbReference type="NCBI Taxonomy" id="470868"/>
    <lineage>
        <taxon>Bacteria</taxon>
        <taxon>Pseudomonadati</taxon>
        <taxon>Pseudomonadota</taxon>
        <taxon>Betaproteobacteria</taxon>
        <taxon>Burkholderiales</taxon>
        <taxon>Alcaligenaceae</taxon>
        <taxon>Achromobacter</taxon>
    </lineage>
</organism>
<gene>
    <name evidence="1" type="ORF">DFP87_104142</name>
</gene>